<dbReference type="InterPro" id="IPR027469">
    <property type="entry name" value="Cation_efflux_TMD_sf"/>
</dbReference>
<feature type="transmembrane region" description="Helical" evidence="5">
    <location>
        <begin position="132"/>
        <end position="149"/>
    </location>
</feature>
<evidence type="ECO:0000313" key="6">
    <source>
        <dbReference type="EMBL" id="WXC82606.1"/>
    </source>
</evidence>
<evidence type="ECO:0000256" key="5">
    <source>
        <dbReference type="SAM" id="Phobius"/>
    </source>
</evidence>
<organism evidence="6 7">
    <name type="scientific">Bradyrhizobium septentrionale</name>
    <dbReference type="NCBI Taxonomy" id="1404411"/>
    <lineage>
        <taxon>Bacteria</taxon>
        <taxon>Pseudomonadati</taxon>
        <taxon>Pseudomonadota</taxon>
        <taxon>Alphaproteobacteria</taxon>
        <taxon>Hyphomicrobiales</taxon>
        <taxon>Nitrobacteraceae</taxon>
        <taxon>Bradyrhizobium</taxon>
    </lineage>
</organism>
<keyword evidence="3 5" id="KW-1133">Transmembrane helix</keyword>
<keyword evidence="4 5" id="KW-0472">Membrane</keyword>
<evidence type="ECO:0000313" key="7">
    <source>
        <dbReference type="Proteomes" id="UP001432046"/>
    </source>
</evidence>
<reference evidence="6" key="1">
    <citation type="journal article" date="2021" name="Int. J. Syst. Evol. Microbiol.">
        <title>Bradyrhizobium septentrionale sp. nov. (sv. septentrionale) and Bradyrhizobium quebecense sp. nov. (sv. septentrionale) associated with legumes native to Canada possess rearranged symbiosis genes and numerous insertion sequences.</title>
        <authorList>
            <person name="Bromfield E.S.P."/>
            <person name="Cloutier S."/>
        </authorList>
    </citation>
    <scope>NUCLEOTIDE SEQUENCE</scope>
    <source>
        <strain evidence="6">5S5</strain>
    </source>
</reference>
<comment type="subcellular location">
    <subcellularLocation>
        <location evidence="1">Membrane</location>
        <topology evidence="1">Multi-pass membrane protein</topology>
    </subcellularLocation>
</comment>
<feature type="transmembrane region" description="Helical" evidence="5">
    <location>
        <begin position="60"/>
        <end position="80"/>
    </location>
</feature>
<evidence type="ECO:0000256" key="2">
    <source>
        <dbReference type="ARBA" id="ARBA00022692"/>
    </source>
</evidence>
<evidence type="ECO:0008006" key="8">
    <source>
        <dbReference type="Google" id="ProtNLM"/>
    </source>
</evidence>
<reference evidence="6" key="2">
    <citation type="submission" date="2024-03" db="EMBL/GenBank/DDBJ databases">
        <authorList>
            <person name="Bromfield E.S.P."/>
            <person name="Cloutier S."/>
        </authorList>
    </citation>
    <scope>NUCLEOTIDE SEQUENCE</scope>
    <source>
        <strain evidence="6">5S5</strain>
    </source>
</reference>
<gene>
    <name evidence="6" type="ORF">WDK88_13995</name>
</gene>
<name>A0ABZ2P5V2_9BRAD</name>
<evidence type="ECO:0000256" key="3">
    <source>
        <dbReference type="ARBA" id="ARBA00022989"/>
    </source>
</evidence>
<feature type="transmembrane region" description="Helical" evidence="5">
    <location>
        <begin position="92"/>
        <end position="112"/>
    </location>
</feature>
<dbReference type="EMBL" id="CP147711">
    <property type="protein sequence ID" value="WXC82606.1"/>
    <property type="molecule type" value="Genomic_DNA"/>
</dbReference>
<dbReference type="Proteomes" id="UP001432046">
    <property type="component" value="Chromosome"/>
</dbReference>
<accession>A0ABZ2P5V2</accession>
<evidence type="ECO:0000256" key="1">
    <source>
        <dbReference type="ARBA" id="ARBA00004141"/>
    </source>
</evidence>
<proteinExistence type="predicted"/>
<sequence length="184" mass="19634">MKSFPLQATVSLLFFCLEFILAIEARSASLFADSIAFLEGTFVSVLMTSGRGWSMPGREAFAGFARTIVLIPTCFLFWMTAANYYGTAIPSAVPLAATGAVLLLTNIVCLVLSKHGMLAHLAGSLSDIRQHAIINALIILAAFLTWASGTMWPDVLVALGILCANACAAEHIWLAARELPSIEA</sequence>
<dbReference type="SUPFAM" id="SSF161111">
    <property type="entry name" value="Cation efflux protein transmembrane domain-like"/>
    <property type="match status" value="1"/>
</dbReference>
<keyword evidence="2 5" id="KW-0812">Transmembrane</keyword>
<evidence type="ECO:0000256" key="4">
    <source>
        <dbReference type="ARBA" id="ARBA00023136"/>
    </source>
</evidence>
<protein>
    <recommendedName>
        <fullName evidence="8">Cobalt transporter</fullName>
    </recommendedName>
</protein>
<dbReference type="RefSeq" id="WP_338821798.1">
    <property type="nucleotide sequence ID" value="NZ_CP147708.1"/>
</dbReference>
<keyword evidence="7" id="KW-1185">Reference proteome</keyword>